<evidence type="ECO:0000313" key="1">
    <source>
        <dbReference type="EMBL" id="KAI8017694.1"/>
    </source>
</evidence>
<dbReference type="EMBL" id="CM045759">
    <property type="protein sequence ID" value="KAI8017694.1"/>
    <property type="molecule type" value="Genomic_DNA"/>
</dbReference>
<name>A0ACC0HY59_9ERIC</name>
<protein>
    <submittedName>
        <fullName evidence="1">Stomatal closure-related actin-binding protein 1</fullName>
    </submittedName>
</protein>
<accession>A0ACC0HY59</accession>
<organism evidence="1 2">
    <name type="scientific">Camellia lanceoleosa</name>
    <dbReference type="NCBI Taxonomy" id="1840588"/>
    <lineage>
        <taxon>Eukaryota</taxon>
        <taxon>Viridiplantae</taxon>
        <taxon>Streptophyta</taxon>
        <taxon>Embryophyta</taxon>
        <taxon>Tracheophyta</taxon>
        <taxon>Spermatophyta</taxon>
        <taxon>Magnoliopsida</taxon>
        <taxon>eudicotyledons</taxon>
        <taxon>Gunneridae</taxon>
        <taxon>Pentapetalae</taxon>
        <taxon>asterids</taxon>
        <taxon>Ericales</taxon>
        <taxon>Theaceae</taxon>
        <taxon>Camellia</taxon>
    </lineage>
</organism>
<proteinExistence type="predicted"/>
<comment type="caution">
    <text evidence="1">The sequence shown here is derived from an EMBL/GenBank/DDBJ whole genome shotgun (WGS) entry which is preliminary data.</text>
</comment>
<gene>
    <name evidence="1" type="ORF">LOK49_LG04G00779</name>
</gene>
<sequence length="291" mass="32556">MTTVSPKFGDQMQMEAVMSVSVDVNIASNRFPKYIIGADNQILDEAKEDPKGPSLKEVVTQETAQLVEQQKRLSVRDLASKFDKNLAAAAKLSDEAKLREVASLEGHVLLKKFRDALESLRGRLAGRNKEDVEKAISMVEVFSRKIWKFWTEGLRVIGVKPGEKLALLLIIPAGGLLQIKKEVLCSVRGYQSNVRQTLELEGSGLATRKVSWLFYPYLGKVVHDALWFGPIKEEQYIKIGKAIAVLAHGAMCYVMFCSFKELIKDKDYNTVGESVFKSIVKFVLSVFAMVH</sequence>
<reference evidence="1 2" key="1">
    <citation type="journal article" date="2022" name="Plant J.">
        <title>Chromosome-level genome of Camellia lanceoleosa provides a valuable resource for understanding genome evolution and self-incompatibility.</title>
        <authorList>
            <person name="Gong W."/>
            <person name="Xiao S."/>
            <person name="Wang L."/>
            <person name="Liao Z."/>
            <person name="Chang Y."/>
            <person name="Mo W."/>
            <person name="Hu G."/>
            <person name="Li W."/>
            <person name="Zhao G."/>
            <person name="Zhu H."/>
            <person name="Hu X."/>
            <person name="Ji K."/>
            <person name="Xiang X."/>
            <person name="Song Q."/>
            <person name="Yuan D."/>
            <person name="Jin S."/>
            <person name="Zhang L."/>
        </authorList>
    </citation>
    <scope>NUCLEOTIDE SEQUENCE [LARGE SCALE GENOMIC DNA]</scope>
    <source>
        <strain evidence="1">SQ_2022a</strain>
    </source>
</reference>
<dbReference type="Proteomes" id="UP001060215">
    <property type="component" value="Chromosome 2"/>
</dbReference>
<keyword evidence="2" id="KW-1185">Reference proteome</keyword>
<evidence type="ECO:0000313" key="2">
    <source>
        <dbReference type="Proteomes" id="UP001060215"/>
    </source>
</evidence>